<dbReference type="InterPro" id="IPR011663">
    <property type="entry name" value="UTRA"/>
</dbReference>
<dbReference type="OrthoDB" id="9816541at2"/>
<proteinExistence type="predicted"/>
<dbReference type="GO" id="GO:0003677">
    <property type="term" value="F:DNA binding"/>
    <property type="evidence" value="ECO:0007669"/>
    <property type="project" value="UniProtKB-UniRule"/>
</dbReference>
<comment type="caution">
    <text evidence="6">The sequence shown here is derived from an EMBL/GenBank/DDBJ whole genome shotgun (WGS) entry which is preliminary data.</text>
</comment>
<dbReference type="EMBL" id="AZGB01000018">
    <property type="protein sequence ID" value="KRM05797.1"/>
    <property type="molecule type" value="Genomic_DNA"/>
</dbReference>
<evidence type="ECO:0000256" key="2">
    <source>
        <dbReference type="ARBA" id="ARBA00023125"/>
    </source>
</evidence>
<dbReference type="InterPro" id="IPR012770">
    <property type="entry name" value="TreR"/>
</dbReference>
<dbReference type="InterPro" id="IPR036388">
    <property type="entry name" value="WH-like_DNA-bd_sf"/>
</dbReference>
<gene>
    <name evidence="6" type="ORF">FC89_GL001509</name>
</gene>
<dbReference type="NCBIfam" id="TIGR02404">
    <property type="entry name" value="trehalos_R_Bsub"/>
    <property type="match status" value="1"/>
</dbReference>
<dbReference type="SMART" id="SM00866">
    <property type="entry name" value="UTRA"/>
    <property type="match status" value="1"/>
</dbReference>
<evidence type="ECO:0000256" key="3">
    <source>
        <dbReference type="ARBA" id="ARBA00023163"/>
    </source>
</evidence>
<name>A0A0R1VKI0_9LACO</name>
<feature type="domain" description="HTH gntR-type" evidence="5">
    <location>
        <begin position="4"/>
        <end position="72"/>
    </location>
</feature>
<dbReference type="SUPFAM" id="SSF64288">
    <property type="entry name" value="Chorismate lyase-like"/>
    <property type="match status" value="1"/>
</dbReference>
<dbReference type="RefSeq" id="WP_057872223.1">
    <property type="nucleotide sequence ID" value="NZ_AZGB01000018.1"/>
</dbReference>
<dbReference type="STRING" id="1423750.FC89_GL001509"/>
<dbReference type="InterPro" id="IPR028978">
    <property type="entry name" value="Chorismate_lyase_/UTRA_dom_sf"/>
</dbReference>
<evidence type="ECO:0000313" key="6">
    <source>
        <dbReference type="EMBL" id="KRM05797.1"/>
    </source>
</evidence>
<dbReference type="Gene3D" id="1.10.10.10">
    <property type="entry name" value="Winged helix-like DNA-binding domain superfamily/Winged helix DNA-binding domain"/>
    <property type="match status" value="1"/>
</dbReference>
<evidence type="ECO:0000256" key="1">
    <source>
        <dbReference type="ARBA" id="ARBA00023015"/>
    </source>
</evidence>
<dbReference type="InterPro" id="IPR050679">
    <property type="entry name" value="Bact_HTH_transcr_reg"/>
</dbReference>
<accession>A0A0R1VKI0</accession>
<dbReference type="PANTHER" id="PTHR44846">
    <property type="entry name" value="MANNOSYL-D-GLYCERATE TRANSPORT/METABOLISM SYSTEM REPRESSOR MNGR-RELATED"/>
    <property type="match status" value="1"/>
</dbReference>
<dbReference type="PATRIC" id="fig|1423750.3.peg.1550"/>
<dbReference type="InterPro" id="IPR036390">
    <property type="entry name" value="WH_DNA-bd_sf"/>
</dbReference>
<dbReference type="GO" id="GO:0003700">
    <property type="term" value="F:DNA-binding transcription factor activity"/>
    <property type="evidence" value="ECO:0007669"/>
    <property type="project" value="UniProtKB-UniRule"/>
</dbReference>
<dbReference type="SUPFAM" id="SSF46785">
    <property type="entry name" value="Winged helix' DNA-binding domain"/>
    <property type="match status" value="1"/>
</dbReference>
<dbReference type="InterPro" id="IPR000524">
    <property type="entry name" value="Tscrpt_reg_HTH_GntR"/>
</dbReference>
<dbReference type="AlphaFoldDB" id="A0A0R1VKI0"/>
<keyword evidence="2" id="KW-0238">DNA-binding</keyword>
<dbReference type="CDD" id="cd07377">
    <property type="entry name" value="WHTH_GntR"/>
    <property type="match status" value="1"/>
</dbReference>
<sequence>MAALNKQNLIAQDIASKIKHKIYQTNTYLPSEHQLCDLYGTSRETIRKALDQLNELGLIQKIKGRGSLVLDIQRYTFPISGITSFKELNATLGMHAVTKILHLKKTTIPPCEISKSAVKSQPGFFVERLRLIADTPAVLDRDYLLTPPVTKLPKTAAADSIYDYLENDLGLNISYATKEITVEKPDDTVRQALDLPSDGLVVAVRSHSYLADTTLFQITASFHRPDKFKFIDFARRKRVLSSDKPLGGNTSGK</sequence>
<evidence type="ECO:0000259" key="5">
    <source>
        <dbReference type="PROSITE" id="PS50949"/>
    </source>
</evidence>
<dbReference type="Proteomes" id="UP000051451">
    <property type="component" value="Unassembled WGS sequence"/>
</dbReference>
<keyword evidence="7" id="KW-1185">Reference proteome</keyword>
<organism evidence="6 7">
    <name type="scientific">Liquorilactobacillus ghanensis DSM 18630</name>
    <dbReference type="NCBI Taxonomy" id="1423750"/>
    <lineage>
        <taxon>Bacteria</taxon>
        <taxon>Bacillati</taxon>
        <taxon>Bacillota</taxon>
        <taxon>Bacilli</taxon>
        <taxon>Lactobacillales</taxon>
        <taxon>Lactobacillaceae</taxon>
        <taxon>Liquorilactobacillus</taxon>
    </lineage>
</organism>
<dbReference type="Pfam" id="PF00392">
    <property type="entry name" value="GntR"/>
    <property type="match status" value="1"/>
</dbReference>
<keyword evidence="3" id="KW-0804">Transcription</keyword>
<protein>
    <recommendedName>
        <fullName evidence="4">Trehalose operon repressor</fullName>
    </recommendedName>
</protein>
<dbReference type="PROSITE" id="PS50949">
    <property type="entry name" value="HTH_GNTR"/>
    <property type="match status" value="1"/>
</dbReference>
<evidence type="ECO:0000256" key="4">
    <source>
        <dbReference type="NCBIfam" id="TIGR02404"/>
    </source>
</evidence>
<dbReference type="PRINTS" id="PR00035">
    <property type="entry name" value="HTHGNTR"/>
</dbReference>
<dbReference type="SMART" id="SM00345">
    <property type="entry name" value="HTH_GNTR"/>
    <property type="match status" value="1"/>
</dbReference>
<keyword evidence="1" id="KW-0805">Transcription regulation</keyword>
<dbReference type="PANTHER" id="PTHR44846:SF12">
    <property type="entry name" value="HTH-TYPE TRANSCRIPTIONAL REGULATOR TRER"/>
    <property type="match status" value="1"/>
</dbReference>
<reference evidence="6 7" key="1">
    <citation type="journal article" date="2015" name="Genome Announc.">
        <title>Expanding the biotechnology potential of lactobacilli through comparative genomics of 213 strains and associated genera.</title>
        <authorList>
            <person name="Sun Z."/>
            <person name="Harris H.M."/>
            <person name="McCann A."/>
            <person name="Guo C."/>
            <person name="Argimon S."/>
            <person name="Zhang W."/>
            <person name="Yang X."/>
            <person name="Jeffery I.B."/>
            <person name="Cooney J.C."/>
            <person name="Kagawa T.F."/>
            <person name="Liu W."/>
            <person name="Song Y."/>
            <person name="Salvetti E."/>
            <person name="Wrobel A."/>
            <person name="Rasinkangas P."/>
            <person name="Parkhill J."/>
            <person name="Rea M.C."/>
            <person name="O'Sullivan O."/>
            <person name="Ritari J."/>
            <person name="Douillard F.P."/>
            <person name="Paul Ross R."/>
            <person name="Yang R."/>
            <person name="Briner A.E."/>
            <person name="Felis G.E."/>
            <person name="de Vos W.M."/>
            <person name="Barrangou R."/>
            <person name="Klaenhammer T.R."/>
            <person name="Caufield P.W."/>
            <person name="Cui Y."/>
            <person name="Zhang H."/>
            <person name="O'Toole P.W."/>
        </authorList>
    </citation>
    <scope>NUCLEOTIDE SEQUENCE [LARGE SCALE GENOMIC DNA]</scope>
    <source>
        <strain evidence="6 7">DSM 18630</strain>
    </source>
</reference>
<dbReference type="Pfam" id="PF07702">
    <property type="entry name" value="UTRA"/>
    <property type="match status" value="1"/>
</dbReference>
<dbReference type="Gene3D" id="3.40.1410.10">
    <property type="entry name" value="Chorismate lyase-like"/>
    <property type="match status" value="1"/>
</dbReference>
<dbReference type="GO" id="GO:0045892">
    <property type="term" value="P:negative regulation of DNA-templated transcription"/>
    <property type="evidence" value="ECO:0007669"/>
    <property type="project" value="TreeGrafter"/>
</dbReference>
<dbReference type="GeneID" id="98319509"/>
<evidence type="ECO:0000313" key="7">
    <source>
        <dbReference type="Proteomes" id="UP000051451"/>
    </source>
</evidence>